<dbReference type="KEGG" id="mis:MICPUN_108911"/>
<protein>
    <submittedName>
        <fullName evidence="1">Uncharacterized protein</fullName>
    </submittedName>
</protein>
<dbReference type="InParanoid" id="C1ECF3"/>
<dbReference type="Proteomes" id="UP000002009">
    <property type="component" value="Chromosome 9"/>
</dbReference>
<dbReference type="AlphaFoldDB" id="C1ECF3"/>
<sequence length="391" mass="42846">MDDEEREQLAREIIRTHIALLGKVERHTDKVRAKADNYVNVIERITLLELSKVHAALLGFNGDFSKVPAMSEHPQLGGPIQQGMKDAKAKMTSALDGMKDIKMGFFVENRQSITFTVSLDAGQMIEGDLLQSDAVRKKFKNPITFGQEVYVGFGFSTKVDLLLEFKMPWAAFSALGGDFEFELAMEGAGIELGIEKGKVKVEAIKPKVTLTPKGDASIALHVHSGMHGRASGYMSLCFWSNICVGPEVSFQQGLWAGVDAFVAQGSSALDECHGGDNFEKELSTMFIDWDYPDETKEKCKTDDDDESLFAAGLGAYFQLDSPTLDVLIVTTTPDDNSNCGGSGECAIDPLVLYTNRDAPPMVQQQIGEPKCAVCTFPFTCESKKSYESTKE</sequence>
<keyword evidence="2" id="KW-1185">Reference proteome</keyword>
<dbReference type="STRING" id="296587.C1ECF3"/>
<dbReference type="RefSeq" id="XP_002504316.1">
    <property type="nucleotide sequence ID" value="XM_002504270.1"/>
</dbReference>
<organism evidence="1 2">
    <name type="scientific">Micromonas commoda (strain RCC299 / NOUM17 / CCMP2709)</name>
    <name type="common">Picoplanktonic green alga</name>
    <dbReference type="NCBI Taxonomy" id="296587"/>
    <lineage>
        <taxon>Eukaryota</taxon>
        <taxon>Viridiplantae</taxon>
        <taxon>Chlorophyta</taxon>
        <taxon>Mamiellophyceae</taxon>
        <taxon>Mamiellales</taxon>
        <taxon>Mamiellaceae</taxon>
        <taxon>Micromonas</taxon>
    </lineage>
</organism>
<evidence type="ECO:0000313" key="1">
    <source>
        <dbReference type="EMBL" id="ACO65574.1"/>
    </source>
</evidence>
<name>C1ECF3_MICCC</name>
<reference evidence="1 2" key="1">
    <citation type="journal article" date="2009" name="Science">
        <title>Green evolution and dynamic adaptations revealed by genomes of the marine picoeukaryotes Micromonas.</title>
        <authorList>
            <person name="Worden A.Z."/>
            <person name="Lee J.H."/>
            <person name="Mock T."/>
            <person name="Rouze P."/>
            <person name="Simmons M.P."/>
            <person name="Aerts A.L."/>
            <person name="Allen A.E."/>
            <person name="Cuvelier M.L."/>
            <person name="Derelle E."/>
            <person name="Everett M.V."/>
            <person name="Foulon E."/>
            <person name="Grimwood J."/>
            <person name="Gundlach H."/>
            <person name="Henrissat B."/>
            <person name="Napoli C."/>
            <person name="McDonald S.M."/>
            <person name="Parker M.S."/>
            <person name="Rombauts S."/>
            <person name="Salamov A."/>
            <person name="Von Dassow P."/>
            <person name="Badger J.H."/>
            <person name="Coutinho P.M."/>
            <person name="Demir E."/>
            <person name="Dubchak I."/>
            <person name="Gentemann C."/>
            <person name="Eikrem W."/>
            <person name="Gready J.E."/>
            <person name="John U."/>
            <person name="Lanier W."/>
            <person name="Lindquist E.A."/>
            <person name="Lucas S."/>
            <person name="Mayer K.F."/>
            <person name="Moreau H."/>
            <person name="Not F."/>
            <person name="Otillar R."/>
            <person name="Panaud O."/>
            <person name="Pangilinan J."/>
            <person name="Paulsen I."/>
            <person name="Piegu B."/>
            <person name="Poliakov A."/>
            <person name="Robbens S."/>
            <person name="Schmutz J."/>
            <person name="Toulza E."/>
            <person name="Wyss T."/>
            <person name="Zelensky A."/>
            <person name="Zhou K."/>
            <person name="Armbrust E.V."/>
            <person name="Bhattacharya D."/>
            <person name="Goodenough U.W."/>
            <person name="Van de Peer Y."/>
            <person name="Grigoriev I.V."/>
        </authorList>
    </citation>
    <scope>NUCLEOTIDE SEQUENCE [LARGE SCALE GENOMIC DNA]</scope>
    <source>
        <strain evidence="2">RCC299 / NOUM17</strain>
    </source>
</reference>
<proteinExistence type="predicted"/>
<accession>C1ECF3</accession>
<dbReference type="EMBL" id="CP001329">
    <property type="protein sequence ID" value="ACO65574.1"/>
    <property type="molecule type" value="Genomic_DNA"/>
</dbReference>
<gene>
    <name evidence="1" type="ORF">MICPUN_108911</name>
</gene>
<dbReference type="GeneID" id="8246499"/>
<evidence type="ECO:0000313" key="2">
    <source>
        <dbReference type="Proteomes" id="UP000002009"/>
    </source>
</evidence>